<dbReference type="Proteomes" id="UP001060215">
    <property type="component" value="Chromosome 14"/>
</dbReference>
<organism evidence="1 2">
    <name type="scientific">Camellia lanceoleosa</name>
    <dbReference type="NCBI Taxonomy" id="1840588"/>
    <lineage>
        <taxon>Eukaryota</taxon>
        <taxon>Viridiplantae</taxon>
        <taxon>Streptophyta</taxon>
        <taxon>Embryophyta</taxon>
        <taxon>Tracheophyta</taxon>
        <taxon>Spermatophyta</taxon>
        <taxon>Magnoliopsida</taxon>
        <taxon>eudicotyledons</taxon>
        <taxon>Gunneridae</taxon>
        <taxon>Pentapetalae</taxon>
        <taxon>asterids</taxon>
        <taxon>Ericales</taxon>
        <taxon>Theaceae</taxon>
        <taxon>Camellia</taxon>
    </lineage>
</organism>
<comment type="caution">
    <text evidence="1">The sequence shown here is derived from an EMBL/GenBank/DDBJ whole genome shotgun (WGS) entry which is preliminary data.</text>
</comment>
<evidence type="ECO:0000313" key="1">
    <source>
        <dbReference type="EMBL" id="KAI7987335.1"/>
    </source>
</evidence>
<proteinExistence type="predicted"/>
<accession>A0ACC0FF77</accession>
<reference evidence="1 2" key="1">
    <citation type="journal article" date="2022" name="Plant J.">
        <title>Chromosome-level genome of Camellia lanceoleosa provides a valuable resource for understanding genome evolution and self-incompatibility.</title>
        <authorList>
            <person name="Gong W."/>
            <person name="Xiao S."/>
            <person name="Wang L."/>
            <person name="Liao Z."/>
            <person name="Chang Y."/>
            <person name="Mo W."/>
            <person name="Hu G."/>
            <person name="Li W."/>
            <person name="Zhao G."/>
            <person name="Zhu H."/>
            <person name="Hu X."/>
            <person name="Ji K."/>
            <person name="Xiang X."/>
            <person name="Song Q."/>
            <person name="Yuan D."/>
            <person name="Jin S."/>
            <person name="Zhang L."/>
        </authorList>
    </citation>
    <scope>NUCLEOTIDE SEQUENCE [LARGE SCALE GENOMIC DNA]</scope>
    <source>
        <strain evidence="1">SQ_2022a</strain>
    </source>
</reference>
<protein>
    <submittedName>
        <fullName evidence="1">Uncharacterized protein</fullName>
    </submittedName>
</protein>
<gene>
    <name evidence="1" type="ORF">LOK49_LG13G02058</name>
</gene>
<sequence length="66" mass="7379">MPLTPQVASEFDFKGLIFFIKSWRKCAFGQIASSFGALLIQHSVVILGETIFWGLKSTKKLMILST</sequence>
<keyword evidence="2" id="KW-1185">Reference proteome</keyword>
<evidence type="ECO:0000313" key="2">
    <source>
        <dbReference type="Proteomes" id="UP001060215"/>
    </source>
</evidence>
<dbReference type="EMBL" id="CM045771">
    <property type="protein sequence ID" value="KAI7987335.1"/>
    <property type="molecule type" value="Genomic_DNA"/>
</dbReference>
<name>A0ACC0FF77_9ERIC</name>